<gene>
    <name evidence="2" type="ORF">AsAng_0061040</name>
</gene>
<keyword evidence="1" id="KW-0732">Signal</keyword>
<feature type="signal peptide" evidence="1">
    <location>
        <begin position="1"/>
        <end position="19"/>
    </location>
</feature>
<accession>A0A915YLA3</accession>
<name>A0A915YLA3_9BACT</name>
<organism evidence="2 3">
    <name type="scientific">Aureispira anguillae</name>
    <dbReference type="NCBI Taxonomy" id="2864201"/>
    <lineage>
        <taxon>Bacteria</taxon>
        <taxon>Pseudomonadati</taxon>
        <taxon>Bacteroidota</taxon>
        <taxon>Saprospiria</taxon>
        <taxon>Saprospirales</taxon>
        <taxon>Saprospiraceae</taxon>
        <taxon>Aureispira</taxon>
    </lineage>
</organism>
<feature type="chain" id="PRO_5037252044" evidence="1">
    <location>
        <begin position="20"/>
        <end position="231"/>
    </location>
</feature>
<evidence type="ECO:0000256" key="1">
    <source>
        <dbReference type="SAM" id="SignalP"/>
    </source>
</evidence>
<dbReference type="Proteomes" id="UP001060919">
    <property type="component" value="Chromosome"/>
</dbReference>
<protein>
    <submittedName>
        <fullName evidence="2">Uncharacterized protein</fullName>
    </submittedName>
</protein>
<sequence length="231" mass="27110">MSKFYCILVFIFCSLLSRAQTATEEALERACSCFNSMGFDTIPYQEVVSLADSCIEEALYTNLTGVLKENNANLEDSDAMFKVAQVLHRSLIKNCNGFRQFSRRIATQEVEEVKQENKTNVGLLYQLNTNQQFPIFTILTEDNQALDFVWFREFDGSTRFMNGIKAYQHTVVEIVWRDIELYDVVTQKYPFYKEIILIEELRVLENKERKAWIKGYQQKLRDSGKKRKEKR</sequence>
<dbReference type="EMBL" id="AP026867">
    <property type="protein sequence ID" value="BDS15320.1"/>
    <property type="molecule type" value="Genomic_DNA"/>
</dbReference>
<dbReference type="RefSeq" id="WP_264790483.1">
    <property type="nucleotide sequence ID" value="NZ_AP026867.1"/>
</dbReference>
<keyword evidence="3" id="KW-1185">Reference proteome</keyword>
<dbReference type="AlphaFoldDB" id="A0A915YLA3"/>
<proteinExistence type="predicted"/>
<evidence type="ECO:0000313" key="2">
    <source>
        <dbReference type="EMBL" id="BDS15320.1"/>
    </source>
</evidence>
<reference evidence="2" key="1">
    <citation type="submission" date="2022-09" db="EMBL/GenBank/DDBJ databases">
        <title>Aureispira anguillicida sp. nov., isolated from Leptocephalus of Japanese eel Anguilla japonica.</title>
        <authorList>
            <person name="Yuasa K."/>
            <person name="Mekata T."/>
            <person name="Ikunari K."/>
        </authorList>
    </citation>
    <scope>NUCLEOTIDE SEQUENCE</scope>
    <source>
        <strain evidence="2">EL160426</strain>
    </source>
</reference>
<evidence type="ECO:0000313" key="3">
    <source>
        <dbReference type="Proteomes" id="UP001060919"/>
    </source>
</evidence>
<dbReference type="KEGG" id="aup:AsAng_0061040"/>